<reference evidence="3 4" key="1">
    <citation type="submission" date="2024-04" db="EMBL/GenBank/DDBJ databases">
        <title>Tritrichomonas musculus Genome.</title>
        <authorList>
            <person name="Alves-Ferreira E."/>
            <person name="Grigg M."/>
            <person name="Lorenzi H."/>
            <person name="Galac M."/>
        </authorList>
    </citation>
    <scope>NUCLEOTIDE SEQUENCE [LARGE SCALE GENOMIC DNA]</scope>
    <source>
        <strain evidence="3 4">EAF2021</strain>
    </source>
</reference>
<evidence type="ECO:0000256" key="2">
    <source>
        <dbReference type="SAM" id="MobiDB-lite"/>
    </source>
</evidence>
<evidence type="ECO:0000256" key="1">
    <source>
        <dbReference type="SAM" id="Coils"/>
    </source>
</evidence>
<sequence>MLTDKEIQALFADASDSDSHKKKKPKPKISTEKKSRSTKKKAKISFDPDIFLDGVTNESNEKEDTFNTPITFFSKSEEVSFPPELSNLVGRITFYLNSQLHYLMDDLTNELILLVDTTPKEKEIVDIFLNEILDSIKKLFSISDENSYQISNPFTPESFDIYADRFHQSFLEAEKYSQTSYDTIKIKSLRKDINNTYNKIKNDFQEYPHLLQTEINDLTMAYNNYNSILNTRRMQDKSQKNREIALNCKKIEQKIFYDHFSKRIDHVKDEKAKYSQFLEINEVNKLITTDKISDAIFSLKESINNEKQSSSDQLFKQEDGIKKLKNNLKLLRAQYQYQHQNQITIAYSSIQDEGNSQKIPNSFINQRNSLTSMNLDNSNYINQDSSMIQQSANNLSTKSHRKSSNRNDSFSKIQKSFNSLLSEQNRNLENTSDFIKSVKTNELSNLMHRSYYE</sequence>
<keyword evidence="1" id="KW-0175">Coiled coil</keyword>
<evidence type="ECO:0000313" key="3">
    <source>
        <dbReference type="EMBL" id="KAK8889911.1"/>
    </source>
</evidence>
<feature type="region of interest" description="Disordered" evidence="2">
    <location>
        <begin position="1"/>
        <end position="42"/>
    </location>
</feature>
<dbReference type="EMBL" id="JAPFFF010000005">
    <property type="protein sequence ID" value="KAK8889911.1"/>
    <property type="molecule type" value="Genomic_DNA"/>
</dbReference>
<gene>
    <name evidence="3" type="ORF">M9Y10_034666</name>
</gene>
<dbReference type="Proteomes" id="UP001470230">
    <property type="component" value="Unassembled WGS sequence"/>
</dbReference>
<proteinExistence type="predicted"/>
<protein>
    <submittedName>
        <fullName evidence="3">Uncharacterized protein</fullName>
    </submittedName>
</protein>
<comment type="caution">
    <text evidence="3">The sequence shown here is derived from an EMBL/GenBank/DDBJ whole genome shotgun (WGS) entry which is preliminary data.</text>
</comment>
<keyword evidence="4" id="KW-1185">Reference proteome</keyword>
<name>A0ABR2KGP8_9EUKA</name>
<feature type="coiled-coil region" evidence="1">
    <location>
        <begin position="314"/>
        <end position="341"/>
    </location>
</feature>
<organism evidence="3 4">
    <name type="scientific">Tritrichomonas musculus</name>
    <dbReference type="NCBI Taxonomy" id="1915356"/>
    <lineage>
        <taxon>Eukaryota</taxon>
        <taxon>Metamonada</taxon>
        <taxon>Parabasalia</taxon>
        <taxon>Tritrichomonadida</taxon>
        <taxon>Tritrichomonadidae</taxon>
        <taxon>Tritrichomonas</taxon>
    </lineage>
</organism>
<accession>A0ABR2KGP8</accession>
<evidence type="ECO:0000313" key="4">
    <source>
        <dbReference type="Proteomes" id="UP001470230"/>
    </source>
</evidence>